<evidence type="ECO:0000313" key="2">
    <source>
        <dbReference type="EMBL" id="RFS20178.1"/>
    </source>
</evidence>
<evidence type="ECO:0000259" key="1">
    <source>
        <dbReference type="Pfam" id="PF06983"/>
    </source>
</evidence>
<dbReference type="CDD" id="cd06588">
    <property type="entry name" value="PhnB_like"/>
    <property type="match status" value="1"/>
</dbReference>
<evidence type="ECO:0000313" key="3">
    <source>
        <dbReference type="Proteomes" id="UP000260644"/>
    </source>
</evidence>
<organism evidence="2 3">
    <name type="scientific">Chitinophaga silvatica</name>
    <dbReference type="NCBI Taxonomy" id="2282649"/>
    <lineage>
        <taxon>Bacteria</taxon>
        <taxon>Pseudomonadati</taxon>
        <taxon>Bacteroidota</taxon>
        <taxon>Chitinophagia</taxon>
        <taxon>Chitinophagales</taxon>
        <taxon>Chitinophagaceae</taxon>
        <taxon>Chitinophaga</taxon>
    </lineage>
</organism>
<dbReference type="Gene3D" id="3.30.720.110">
    <property type="match status" value="1"/>
</dbReference>
<feature type="domain" description="PhnB-like" evidence="1">
    <location>
        <begin position="3"/>
        <end position="122"/>
    </location>
</feature>
<accession>A0A3E1Y613</accession>
<dbReference type="InterPro" id="IPR029068">
    <property type="entry name" value="Glyas_Bleomycin-R_OHBP_Dase"/>
</dbReference>
<dbReference type="PIRSF" id="PIRSF021700">
    <property type="entry name" value="3_dmu_93_MTrfase"/>
    <property type="match status" value="1"/>
</dbReference>
<dbReference type="InterPro" id="IPR009725">
    <property type="entry name" value="3_dmu_93_MTrfase"/>
</dbReference>
<dbReference type="Pfam" id="PF06983">
    <property type="entry name" value="3-dmu-9_3-mt"/>
    <property type="match status" value="1"/>
</dbReference>
<dbReference type="OrthoDB" id="9806473at2"/>
<dbReference type="AlphaFoldDB" id="A0A3E1Y613"/>
<proteinExistence type="predicted"/>
<sequence length="127" mass="14547">MESISTLLMFEGQAEEAMNFYTSLFEDSSVLSLQRYEDSGKVMFASFSLQGQIFKCIDSTVKHGFTFTPAMSIYVEFESTDQLDHVYSQLLAEGTVLMPLDSYFFSSRFAWITDKYGVSWQLNYAKP</sequence>
<dbReference type="PANTHER" id="PTHR33990">
    <property type="entry name" value="PROTEIN YJDN-RELATED"/>
    <property type="match status" value="1"/>
</dbReference>
<dbReference type="Gene3D" id="3.30.720.100">
    <property type="match status" value="1"/>
</dbReference>
<dbReference type="InterPro" id="IPR028973">
    <property type="entry name" value="PhnB-like"/>
</dbReference>
<protein>
    <submittedName>
        <fullName evidence="2">VOC family protein</fullName>
    </submittedName>
</protein>
<dbReference type="Proteomes" id="UP000260644">
    <property type="component" value="Unassembled WGS sequence"/>
</dbReference>
<dbReference type="SUPFAM" id="SSF54593">
    <property type="entry name" value="Glyoxalase/Bleomycin resistance protein/Dihydroxybiphenyl dioxygenase"/>
    <property type="match status" value="1"/>
</dbReference>
<name>A0A3E1Y613_9BACT</name>
<dbReference type="EMBL" id="QPMM01000011">
    <property type="protein sequence ID" value="RFS20178.1"/>
    <property type="molecule type" value="Genomic_DNA"/>
</dbReference>
<reference evidence="2 3" key="1">
    <citation type="submission" date="2018-07" db="EMBL/GenBank/DDBJ databases">
        <title>Chitinophaga K2CV101002-2 sp. nov., isolated from a monsoon evergreen broad-leaved forest soil.</title>
        <authorList>
            <person name="Lv Y."/>
        </authorList>
    </citation>
    <scope>NUCLEOTIDE SEQUENCE [LARGE SCALE GENOMIC DNA]</scope>
    <source>
        <strain evidence="2 3">GDMCC 1.1288</strain>
    </source>
</reference>
<comment type="caution">
    <text evidence="2">The sequence shown here is derived from an EMBL/GenBank/DDBJ whole genome shotgun (WGS) entry which is preliminary data.</text>
</comment>
<dbReference type="PANTHER" id="PTHR33990:SF4">
    <property type="entry name" value="PHNB-LIKE DOMAIN-CONTAINING PROTEIN"/>
    <property type="match status" value="1"/>
</dbReference>
<keyword evidence="3" id="KW-1185">Reference proteome</keyword>
<dbReference type="RefSeq" id="WP_116977740.1">
    <property type="nucleotide sequence ID" value="NZ_QPMM01000011.1"/>
</dbReference>
<gene>
    <name evidence="2" type="ORF">DVR12_20910</name>
</gene>